<comment type="caution">
    <text evidence="1">The sequence shown here is derived from an EMBL/GenBank/DDBJ whole genome shotgun (WGS) entry which is preliminary data.</text>
</comment>
<evidence type="ECO:0000313" key="1">
    <source>
        <dbReference type="EMBL" id="GAA4283399.1"/>
    </source>
</evidence>
<keyword evidence="2" id="KW-1185">Reference proteome</keyword>
<organism evidence="1 2">
    <name type="scientific">Brevibacterium daeguense</name>
    <dbReference type="NCBI Taxonomy" id="909936"/>
    <lineage>
        <taxon>Bacteria</taxon>
        <taxon>Bacillati</taxon>
        <taxon>Actinomycetota</taxon>
        <taxon>Actinomycetes</taxon>
        <taxon>Micrococcales</taxon>
        <taxon>Brevibacteriaceae</taxon>
        <taxon>Brevibacterium</taxon>
    </lineage>
</organism>
<accession>A0ABP8EHH6</accession>
<dbReference type="EMBL" id="BAABAZ010000004">
    <property type="protein sequence ID" value="GAA4283399.1"/>
    <property type="molecule type" value="Genomic_DNA"/>
</dbReference>
<reference evidence="2" key="1">
    <citation type="journal article" date="2019" name="Int. J. Syst. Evol. Microbiol.">
        <title>The Global Catalogue of Microorganisms (GCM) 10K type strain sequencing project: providing services to taxonomists for standard genome sequencing and annotation.</title>
        <authorList>
            <consortium name="The Broad Institute Genomics Platform"/>
            <consortium name="The Broad Institute Genome Sequencing Center for Infectious Disease"/>
            <person name="Wu L."/>
            <person name="Ma J."/>
        </authorList>
    </citation>
    <scope>NUCLEOTIDE SEQUENCE [LARGE SCALE GENOMIC DNA]</scope>
    <source>
        <strain evidence="2">JCM 17458</strain>
    </source>
</reference>
<evidence type="ECO:0008006" key="3">
    <source>
        <dbReference type="Google" id="ProtNLM"/>
    </source>
</evidence>
<dbReference type="Proteomes" id="UP001501586">
    <property type="component" value="Unassembled WGS sequence"/>
</dbReference>
<evidence type="ECO:0000313" key="2">
    <source>
        <dbReference type="Proteomes" id="UP001501586"/>
    </source>
</evidence>
<dbReference type="SUPFAM" id="SSF52980">
    <property type="entry name" value="Restriction endonuclease-like"/>
    <property type="match status" value="1"/>
</dbReference>
<gene>
    <name evidence="1" type="ORF">GCM10022261_09300</name>
</gene>
<proteinExistence type="predicted"/>
<protein>
    <recommendedName>
        <fullName evidence="3">DUF559 domain-containing protein</fullName>
    </recommendedName>
</protein>
<dbReference type="InterPro" id="IPR011335">
    <property type="entry name" value="Restrct_endonuc-II-like"/>
</dbReference>
<dbReference type="Gene3D" id="3.40.960.10">
    <property type="entry name" value="VSR Endonuclease"/>
    <property type="match status" value="1"/>
</dbReference>
<sequence length="180" mass="20044">MPFYGIRLNDKRFVLLELAGQIAVPDLTAVIDAIIGHWNGPPETDLTTLTRAIDAAGRFVGSARLQQALRSARPDVDSPQETRLRLTIVDAGLPEPVVHPPISADGVVLHPDLAYLDEMIAIEYEGDEHRSDPERWARDIERYDALTELGWTVIRVTRRSSIPKFIERLRMLLSGSPSVG</sequence>
<name>A0ABP8EHH6_9MICO</name>